<dbReference type="SUPFAM" id="SSF54616">
    <property type="entry name" value="DNA-binding domain of Mlu1-box binding protein MBP1"/>
    <property type="match status" value="1"/>
</dbReference>
<dbReference type="PANTHER" id="PTHR38044:SF1">
    <property type="entry name" value="BOUQUET FORMATION PROTEIN 4"/>
    <property type="match status" value="1"/>
</dbReference>
<keyword evidence="1" id="KW-0175">Coiled coil</keyword>
<evidence type="ECO:0000256" key="1">
    <source>
        <dbReference type="SAM" id="Coils"/>
    </source>
</evidence>
<comment type="caution">
    <text evidence="4">The sequence shown here is derived from an EMBL/GenBank/DDBJ whole genome shotgun (WGS) entry which is preliminary data.</text>
</comment>
<gene>
    <name evidence="4" type="ORF">BGZ80_001331</name>
</gene>
<proteinExistence type="predicted"/>
<sequence length="311" mass="33867">MSGAIAKANPIEKNSSAKGAVTVEETVTTLEFTEAMTVTSPSSAPSSKTNTKNSTELTHRELPIFSNPLLANATQANSVPIKPKTGRVKSGGKTVPVLRISAPKVDGEVVVMRRMDTDLVNATSMFNAAYPAISEKMNAKESSYITRKYDGRVEKSGALTGVWITLSQGKDTKVTRQWVGSSKKSSPKELAKEYEIDQFMRPLLEASNVKNGSPVEGEEVVEKMIVSEVTVVQTVAQTERQDFEIDESQAVEETTEKLQDLTVDDVAKMKRRIEELEDQVSRDKKKLRGLATVAVGLAAATVIPQVLPFFS</sequence>
<feature type="coiled-coil region" evidence="1">
    <location>
        <begin position="259"/>
        <end position="293"/>
    </location>
</feature>
<dbReference type="PANTHER" id="PTHR38044">
    <property type="entry name" value="BOUQUET FORMATION PROTEIN 4"/>
    <property type="match status" value="1"/>
</dbReference>
<dbReference type="InterPro" id="IPR003163">
    <property type="entry name" value="Tscrpt_reg_HTH_APSES-type"/>
</dbReference>
<name>A0A9P6T4Q4_9FUNG</name>
<dbReference type="Gene3D" id="3.10.260.10">
    <property type="entry name" value="Transcription regulator HTH, APSES-type DNA-binding domain"/>
    <property type="match status" value="1"/>
</dbReference>
<dbReference type="GO" id="GO:0044820">
    <property type="term" value="P:mitotic telomere tethering at nuclear periphery"/>
    <property type="evidence" value="ECO:0007669"/>
    <property type="project" value="TreeGrafter"/>
</dbReference>
<dbReference type="InterPro" id="IPR037548">
    <property type="entry name" value="Bqt4"/>
</dbReference>
<dbReference type="EMBL" id="JAAAID010000013">
    <property type="protein sequence ID" value="KAG0024574.1"/>
    <property type="molecule type" value="Genomic_DNA"/>
</dbReference>
<feature type="compositionally biased region" description="Polar residues" evidence="2">
    <location>
        <begin position="36"/>
        <end position="56"/>
    </location>
</feature>
<organism evidence="4 5">
    <name type="scientific">Entomortierella chlamydospora</name>
    <dbReference type="NCBI Taxonomy" id="101097"/>
    <lineage>
        <taxon>Eukaryota</taxon>
        <taxon>Fungi</taxon>
        <taxon>Fungi incertae sedis</taxon>
        <taxon>Mucoromycota</taxon>
        <taxon>Mortierellomycotina</taxon>
        <taxon>Mortierellomycetes</taxon>
        <taxon>Mortierellales</taxon>
        <taxon>Mortierellaceae</taxon>
        <taxon>Entomortierella</taxon>
    </lineage>
</organism>
<evidence type="ECO:0000313" key="5">
    <source>
        <dbReference type="Proteomes" id="UP000703661"/>
    </source>
</evidence>
<dbReference type="Proteomes" id="UP000703661">
    <property type="component" value="Unassembled WGS sequence"/>
</dbReference>
<evidence type="ECO:0000259" key="3">
    <source>
        <dbReference type="PROSITE" id="PS51299"/>
    </source>
</evidence>
<protein>
    <recommendedName>
        <fullName evidence="3">HTH APSES-type domain-containing protein</fullName>
    </recommendedName>
</protein>
<feature type="domain" description="HTH APSES-type" evidence="3">
    <location>
        <begin position="84"/>
        <end position="198"/>
    </location>
</feature>
<dbReference type="AlphaFoldDB" id="A0A9P6T4Q4"/>
<dbReference type="GO" id="GO:1990862">
    <property type="term" value="C:nuclear membrane complex Bqt3-Bqt4"/>
    <property type="evidence" value="ECO:0007669"/>
    <property type="project" value="InterPro"/>
</dbReference>
<keyword evidence="5" id="KW-1185">Reference proteome</keyword>
<dbReference type="InterPro" id="IPR036887">
    <property type="entry name" value="HTH_APSES_sf"/>
</dbReference>
<accession>A0A9P6T4Q4</accession>
<dbReference type="PROSITE" id="PS51299">
    <property type="entry name" value="HTH_APSES"/>
    <property type="match status" value="1"/>
</dbReference>
<evidence type="ECO:0000256" key="2">
    <source>
        <dbReference type="SAM" id="MobiDB-lite"/>
    </source>
</evidence>
<evidence type="ECO:0000313" key="4">
    <source>
        <dbReference type="EMBL" id="KAG0024574.1"/>
    </source>
</evidence>
<dbReference type="GO" id="GO:0003677">
    <property type="term" value="F:DNA binding"/>
    <property type="evidence" value="ECO:0007669"/>
    <property type="project" value="InterPro"/>
</dbReference>
<reference evidence="4" key="1">
    <citation type="journal article" date="2020" name="Fungal Divers.">
        <title>Resolving the Mortierellaceae phylogeny through synthesis of multi-gene phylogenetics and phylogenomics.</title>
        <authorList>
            <person name="Vandepol N."/>
            <person name="Liber J."/>
            <person name="Desiro A."/>
            <person name="Na H."/>
            <person name="Kennedy M."/>
            <person name="Barry K."/>
            <person name="Grigoriev I.V."/>
            <person name="Miller A.N."/>
            <person name="O'Donnell K."/>
            <person name="Stajich J.E."/>
            <person name="Bonito G."/>
        </authorList>
    </citation>
    <scope>NUCLEOTIDE SEQUENCE</scope>
    <source>
        <strain evidence="4">NRRL 2769</strain>
    </source>
</reference>
<feature type="region of interest" description="Disordered" evidence="2">
    <location>
        <begin position="35"/>
        <end position="57"/>
    </location>
</feature>
<dbReference type="GO" id="GO:0070197">
    <property type="term" value="P:meiotic attachment of telomere to nuclear envelope"/>
    <property type="evidence" value="ECO:0007669"/>
    <property type="project" value="InterPro"/>
</dbReference>